<dbReference type="PANTHER" id="PTHR10887:SF495">
    <property type="entry name" value="HELICASE SENATAXIN ISOFORM X1-RELATED"/>
    <property type="match status" value="1"/>
</dbReference>
<dbReference type="InterPro" id="IPR027417">
    <property type="entry name" value="P-loop_NTPase"/>
</dbReference>
<proteinExistence type="predicted"/>
<comment type="caution">
    <text evidence="3">The sequence shown here is derived from an EMBL/GenBank/DDBJ whole genome shotgun (WGS) entry which is preliminary data.</text>
</comment>
<protein>
    <recommendedName>
        <fullName evidence="5">P-loop containing nucleoside triphosphate hydrolase protein</fullName>
    </recommendedName>
</protein>
<dbReference type="Pfam" id="PF13087">
    <property type="entry name" value="AAA_12"/>
    <property type="match status" value="1"/>
</dbReference>
<dbReference type="Proteomes" id="UP001165060">
    <property type="component" value="Unassembled WGS sequence"/>
</dbReference>
<dbReference type="CDD" id="cd18808">
    <property type="entry name" value="SF1_C_Upf1"/>
    <property type="match status" value="1"/>
</dbReference>
<gene>
    <name evidence="3" type="ORF">TeGR_g340</name>
</gene>
<feature type="domain" description="DNA2/NAM7 helicase-like C-terminal" evidence="2">
    <location>
        <begin position="585"/>
        <end position="786"/>
    </location>
</feature>
<reference evidence="3 4" key="1">
    <citation type="journal article" date="2023" name="Commun. Biol.">
        <title>Genome analysis of Parmales, the sister group of diatoms, reveals the evolutionary specialization of diatoms from phago-mixotrophs to photoautotrophs.</title>
        <authorList>
            <person name="Ban H."/>
            <person name="Sato S."/>
            <person name="Yoshikawa S."/>
            <person name="Yamada K."/>
            <person name="Nakamura Y."/>
            <person name="Ichinomiya M."/>
            <person name="Sato N."/>
            <person name="Blanc-Mathieu R."/>
            <person name="Endo H."/>
            <person name="Kuwata A."/>
            <person name="Ogata H."/>
        </authorList>
    </citation>
    <scope>NUCLEOTIDE SEQUENCE [LARGE SCALE GENOMIC DNA]</scope>
</reference>
<dbReference type="EMBL" id="BRYB01000553">
    <property type="protein sequence ID" value="GMI32636.1"/>
    <property type="molecule type" value="Genomic_DNA"/>
</dbReference>
<evidence type="ECO:0000259" key="1">
    <source>
        <dbReference type="Pfam" id="PF13086"/>
    </source>
</evidence>
<keyword evidence="4" id="KW-1185">Reference proteome</keyword>
<evidence type="ECO:0000313" key="4">
    <source>
        <dbReference type="Proteomes" id="UP001165060"/>
    </source>
</evidence>
<accession>A0ABQ6MSW3</accession>
<evidence type="ECO:0008006" key="5">
    <source>
        <dbReference type="Google" id="ProtNLM"/>
    </source>
</evidence>
<dbReference type="InterPro" id="IPR041679">
    <property type="entry name" value="DNA2/NAM7-like_C"/>
</dbReference>
<organism evidence="3 4">
    <name type="scientific">Tetraparma gracilis</name>
    <dbReference type="NCBI Taxonomy" id="2962635"/>
    <lineage>
        <taxon>Eukaryota</taxon>
        <taxon>Sar</taxon>
        <taxon>Stramenopiles</taxon>
        <taxon>Ochrophyta</taxon>
        <taxon>Bolidophyceae</taxon>
        <taxon>Parmales</taxon>
        <taxon>Triparmaceae</taxon>
        <taxon>Tetraparma</taxon>
    </lineage>
</organism>
<dbReference type="InterPro" id="IPR045055">
    <property type="entry name" value="DNA2/NAM7-like"/>
</dbReference>
<dbReference type="InterPro" id="IPR041677">
    <property type="entry name" value="DNA2/NAM7_AAA_11"/>
</dbReference>
<dbReference type="Pfam" id="PF13086">
    <property type="entry name" value="AAA_11"/>
    <property type="match status" value="1"/>
</dbReference>
<dbReference type="Gene3D" id="3.40.50.300">
    <property type="entry name" value="P-loop containing nucleotide triphosphate hydrolases"/>
    <property type="match status" value="2"/>
</dbReference>
<sequence length="816" mass="88170">MNPTRRNLQPAPPNAGVPFYPSVMGFALRVLKAPLPPSPRTKKPAELPLVCAESADYTTKGFEKMLRLECQSELLETARAHPRKPIKLKLNVASVTAAYKETAGNFYQMHCVTLIDPTSALLPFDVLKIDGRYSIVGEVQPGGRGVPCYVVVEYLSSHAPDPALPVPLDTLPKSVVEKMQAIVSNPGWSEERGWSGAPGASLETLNSESPGLVHSALKQATPLTSAWPVAVFNTLGKTAKVQVQGGGLHPQFREYQALRSVFPLTSIKPAKTALGFAPSSEQVAAAALQSKLQQCILGKPPRPSVSLDGFSKLPVALRKKLATILDESQLNAVKYCCTMDDVPLKFIQGPPGTGKTTTIITQCLNCSAPRGGKAAPKDKMRILVCAQSNAAIDELLLRIVKGGCINADGSQFIPKITRIMARKGKDFEIVRAEMNAKELEQIDSHEFRRMVDAEAKKQQKPLMQDWKCSKCNLKNLKTQSECPLTGCRGKRPVQRSVLKVESAIINTCDIVCCTLGMAASGPLVRADLGQGSRFNALIIDEASQATEVASLIPLRLLPPVTILVGDPKQLPPFVKNEEAKDMGFGRSLFDRLTDPAGANMRKHVLSIQYRMHPDISLFPSKKFYDGGIENAPGLLGRPAHPNLVGAPYQLVNVSEGVMHASSSSWQNQAESARVAGHVLHLYQASPGTFCDCSIGIITFYSAQAEQLKRDIKTVMAGTGLGAQSIANIEISTVDGFQGREKDIVLVSCVRAPAPTGRHIGVGFLNDERRVNVALTRAKRQLVLFGHFQQLGASPLFRELFEDGGGRGAIVGEGTFN</sequence>
<name>A0ABQ6MSW3_9STRA</name>
<dbReference type="InterPro" id="IPR047187">
    <property type="entry name" value="SF1_C_Upf1"/>
</dbReference>
<dbReference type="PANTHER" id="PTHR10887">
    <property type="entry name" value="DNA2/NAM7 HELICASE FAMILY"/>
    <property type="match status" value="1"/>
</dbReference>
<evidence type="ECO:0000259" key="2">
    <source>
        <dbReference type="Pfam" id="PF13087"/>
    </source>
</evidence>
<dbReference type="SUPFAM" id="SSF52540">
    <property type="entry name" value="P-loop containing nucleoside triphosphate hydrolases"/>
    <property type="match status" value="1"/>
</dbReference>
<evidence type="ECO:0000313" key="3">
    <source>
        <dbReference type="EMBL" id="GMI32636.1"/>
    </source>
</evidence>
<feature type="domain" description="DNA2/NAM7 helicase helicase" evidence="1">
    <location>
        <begin position="325"/>
        <end position="576"/>
    </location>
</feature>